<dbReference type="InterPro" id="IPR054471">
    <property type="entry name" value="GPIID_WHD"/>
</dbReference>
<keyword evidence="1" id="KW-0677">Repeat</keyword>
<feature type="transmembrane region" description="Helical" evidence="2">
    <location>
        <begin position="1669"/>
        <end position="1686"/>
    </location>
</feature>
<dbReference type="Gene3D" id="1.25.40.20">
    <property type="entry name" value="Ankyrin repeat-containing domain"/>
    <property type="match status" value="1"/>
</dbReference>
<feature type="domain" description="NACHT" evidence="3">
    <location>
        <begin position="318"/>
        <end position="474"/>
    </location>
</feature>
<dbReference type="OMA" id="RFAYWYF"/>
<keyword evidence="5" id="KW-1185">Reference proteome</keyword>
<dbReference type="PROSITE" id="PS50837">
    <property type="entry name" value="NACHT"/>
    <property type="match status" value="1"/>
</dbReference>
<dbReference type="Pfam" id="PF23397">
    <property type="entry name" value="DUF7104"/>
    <property type="match status" value="20"/>
</dbReference>
<dbReference type="InterPro" id="IPR007111">
    <property type="entry name" value="NACHT_NTPase"/>
</dbReference>
<dbReference type="Proteomes" id="UP000091967">
    <property type="component" value="Unassembled WGS sequence"/>
</dbReference>
<dbReference type="Pfam" id="PF12796">
    <property type="entry name" value="Ank_2"/>
    <property type="match status" value="1"/>
</dbReference>
<dbReference type="InterPro" id="IPR055530">
    <property type="entry name" value="DUF7104"/>
</dbReference>
<proteinExistence type="predicted"/>
<dbReference type="STRING" id="36050.A0A1B8A3K3"/>
<dbReference type="SUPFAM" id="SSF48403">
    <property type="entry name" value="Ankyrin repeat"/>
    <property type="match status" value="1"/>
</dbReference>
<dbReference type="SMART" id="SM00248">
    <property type="entry name" value="ANK"/>
    <property type="match status" value="4"/>
</dbReference>
<evidence type="ECO:0000313" key="5">
    <source>
        <dbReference type="Proteomes" id="UP000091967"/>
    </source>
</evidence>
<reference evidence="4 5" key="1">
    <citation type="submission" date="2016-06" db="EMBL/GenBank/DDBJ databases">
        <title>Living apart together: crosstalk between the core and supernumerary genomes in a fungal plant pathogen.</title>
        <authorList>
            <person name="Vanheule A."/>
            <person name="Audenaert K."/>
            <person name="Warris S."/>
            <person name="Van De Geest H."/>
            <person name="Schijlen E."/>
            <person name="Hofte M."/>
            <person name="De Saeger S."/>
            <person name="Haesaert G."/>
            <person name="Waalwijk C."/>
            <person name="Van Der Lee T."/>
        </authorList>
    </citation>
    <scope>NUCLEOTIDE SEQUENCE [LARGE SCALE GENOMIC DNA]</scope>
    <source>
        <strain evidence="4 5">2516</strain>
    </source>
</reference>
<dbReference type="InterPro" id="IPR056125">
    <property type="entry name" value="DUF7708"/>
</dbReference>
<evidence type="ECO:0000259" key="3">
    <source>
        <dbReference type="PROSITE" id="PS50837"/>
    </source>
</evidence>
<dbReference type="Pfam" id="PF24883">
    <property type="entry name" value="NPHP3_N"/>
    <property type="match status" value="1"/>
</dbReference>
<dbReference type="Gene3D" id="3.40.50.300">
    <property type="entry name" value="P-loop containing nucleotide triphosphate hydrolases"/>
    <property type="match status" value="1"/>
</dbReference>
<gene>
    <name evidence="4" type="ORF">FPOA_14076</name>
</gene>
<name>A0A1B8A3K3_FUSPO</name>
<dbReference type="InterPro" id="IPR002110">
    <property type="entry name" value="Ankyrin_rpt"/>
</dbReference>
<evidence type="ECO:0000313" key="4">
    <source>
        <dbReference type="EMBL" id="OBS15059.1"/>
    </source>
</evidence>
<dbReference type="Gene3D" id="1.20.5.340">
    <property type="match status" value="10"/>
</dbReference>
<organism evidence="4 5">
    <name type="scientific">Fusarium poae</name>
    <dbReference type="NCBI Taxonomy" id="36050"/>
    <lineage>
        <taxon>Eukaryota</taxon>
        <taxon>Fungi</taxon>
        <taxon>Dikarya</taxon>
        <taxon>Ascomycota</taxon>
        <taxon>Pezizomycotina</taxon>
        <taxon>Sordariomycetes</taxon>
        <taxon>Hypocreomycetidae</taxon>
        <taxon>Hypocreales</taxon>
        <taxon>Nectriaceae</taxon>
        <taxon>Fusarium</taxon>
    </lineage>
</organism>
<keyword evidence="2" id="KW-1133">Transmembrane helix</keyword>
<dbReference type="EMBL" id="LYXU01000176">
    <property type="protein sequence ID" value="OBS15059.1"/>
    <property type="molecule type" value="Genomic_DNA"/>
</dbReference>
<dbReference type="Pfam" id="PF22939">
    <property type="entry name" value="WHD_GPIID"/>
    <property type="match status" value="1"/>
</dbReference>
<dbReference type="Pfam" id="PF24809">
    <property type="entry name" value="DUF7708"/>
    <property type="match status" value="1"/>
</dbReference>
<evidence type="ECO:0000256" key="1">
    <source>
        <dbReference type="ARBA" id="ARBA00022737"/>
    </source>
</evidence>
<protein>
    <recommendedName>
        <fullName evidence="3">NACHT domain-containing protein</fullName>
    </recommendedName>
</protein>
<dbReference type="InterPro" id="IPR027417">
    <property type="entry name" value="P-loop_NTPase"/>
</dbReference>
<evidence type="ECO:0000256" key="2">
    <source>
        <dbReference type="SAM" id="Phobius"/>
    </source>
</evidence>
<keyword evidence="2" id="KW-0472">Membrane</keyword>
<comment type="caution">
    <text evidence="4">The sequence shown here is derived from an EMBL/GenBank/DDBJ whole genome shotgun (WGS) entry which is preliminary data.</text>
</comment>
<sequence>MDIRASGDDLWSAAIQTLGHELTSQIDFAQDSKEKTLDEVLAVTEQARKRSVGKSWSFKRKNGEVVFVRDLLAKAAKWVNHFKDVGDIAVQYDPAHAALPWAGVRFLLNVAVGDLNTYNSVLERTVDIEETICRNAIIERLLKDFQSQTAEKLNRALVELYASILAYLAKAKSYYEQNSLKRVLKHGVLASSDLESAFTAISEAQKHVDRCATNFGLSVTINIDKILCLHHKDQLESHAELKRMLKDFDAPIKRWDEALHNITDQLHRERRNGILRWMSDEPYEKHHVQARSEVLEGTGKWLLHDPTFLRWKNESASSILWLHGIPGSGKSKLTSIVVEDALEASQQKQAPAPAYFYCSRNTAEPNRSDPSKIVTSIARQLSTPETGGPLLDAAIEVYKRREEKAFASGPLRLDESKELTLKLLKRYEDATMTIVIDALDECNPATRGDLLDALEDLLKTSPCLLKIFVSSRTDQDIVYKLDNYPNLDLDSNRNSEDINLFVRSETKRLIDKGSLLRFSTEREKIHNKVVDELISGAQGMFRWVSLQLQALCQLTTDVAILERLGRLPKTLSELYQEILAKIENLDADADRQFAQSALSWLLCAQEQLSSDVFLAAVSVAKDGSAPSISRDQLLHLCCNLVIFDSTTDAFRFSHLSVREFLENQGTYQPASANALVAEACLYNLNRMAPKVPPQSPLLTYSCLFWAKHSRAAARERQTRLNEALVKFLSTEQYSSCFYSWHRMAEKYLDSRAVHRGDLLKLRVAMSYVPRVLLVICVYDLFGVLSPGQWRQLAQNRPRNKHGETHQEVAVRYGNGGILEWHFNNGIPFEVNEKVLERAAGNIESGKEILALLFDKRGDEIQITEGVVEAAAGNIISGKEILALLLDKRGDEIQITESVVKAAAGNIISGKEILALLLDKRGDEIQITEGVVEAAAGNSRSGKEILALLLDKCGAKIQITESVVKAIARSANLTIFQQLLDKRGDEIQITESVVKAAAGNIISGKEILALLLDKRGDEIQITEGVVEAAAENSRSGKEILALLLDKRGDEIQITESVVKAAAGDIISGKEILALLLDKRGDEIQITEGVVEAAARNPRRSKEILALLLDKCGAKIQITEGVVEAIARSANLTIFQQLLDKRGDEIQITESVVKAAAENFGSGKKILALLLDKRGAKIQITEGVVEAIARSANLTIFQQLLDKRGDEIQITESVVKAAARNFESGKKILALLLDKCGDEIQITEGVVEAIARNSGSGKEILALLLDKCGAKIQITESVVKAIARSANLTIFQQLLDKRGDEIQITEGVVEAATRNSRSGKEILALLLDKRGAKIQITESVVKAIARSANLTIFQQLLDKRGDEIQITEGVVEAATRNSRSGKEILALLLDKRGDEIQITESVVKAAAGNSGSGKEILALLLDKRGDEIQITEGVVEAAAGNSRSSKEILALLLDKRGDEIQITEGVVKAAAETWTCARVLGLLMKTRKSDTIAAITDRVCFAAASCGRLDSLHYLCQHLPRAKIDPCWDSIACFYQAAKSGDVYQLNQLLHEQISFDIKDSEGRTPLWIAAFHRQTDVVRILVRGRHADVNSLSASGQSPIFWPSAYGYEDIIKILVSAGAKSYFIDADGRTAISMARQHGHEKIVRILDSQSAQHREIASVGQKLRWRRLILGIGLILLGLIFSTFCI</sequence>
<dbReference type="PANTHER" id="PTHR10039:SF16">
    <property type="entry name" value="GPI INOSITOL-DEACYLASE"/>
    <property type="match status" value="1"/>
</dbReference>
<dbReference type="InterPro" id="IPR056884">
    <property type="entry name" value="NPHP3-like_N"/>
</dbReference>
<dbReference type="InterPro" id="IPR036770">
    <property type="entry name" value="Ankyrin_rpt-contain_sf"/>
</dbReference>
<accession>A0A1B8A3K3</accession>
<dbReference type="PANTHER" id="PTHR10039">
    <property type="entry name" value="AMELOGENIN"/>
    <property type="match status" value="1"/>
</dbReference>
<keyword evidence="2" id="KW-0812">Transmembrane</keyword>
<dbReference type="SUPFAM" id="SSF52540">
    <property type="entry name" value="P-loop containing nucleoside triphosphate hydrolases"/>
    <property type="match status" value="1"/>
</dbReference>